<name>A0AAV0HSR4_9ROSI</name>
<dbReference type="AlphaFoldDB" id="A0AAV0HSR4"/>
<organism evidence="1 2">
    <name type="scientific">Linum tenue</name>
    <dbReference type="NCBI Taxonomy" id="586396"/>
    <lineage>
        <taxon>Eukaryota</taxon>
        <taxon>Viridiplantae</taxon>
        <taxon>Streptophyta</taxon>
        <taxon>Embryophyta</taxon>
        <taxon>Tracheophyta</taxon>
        <taxon>Spermatophyta</taxon>
        <taxon>Magnoliopsida</taxon>
        <taxon>eudicotyledons</taxon>
        <taxon>Gunneridae</taxon>
        <taxon>Pentapetalae</taxon>
        <taxon>rosids</taxon>
        <taxon>fabids</taxon>
        <taxon>Malpighiales</taxon>
        <taxon>Linaceae</taxon>
        <taxon>Linum</taxon>
    </lineage>
</organism>
<comment type="caution">
    <text evidence="1">The sequence shown here is derived from an EMBL/GenBank/DDBJ whole genome shotgun (WGS) entry which is preliminary data.</text>
</comment>
<dbReference type="Proteomes" id="UP001154282">
    <property type="component" value="Unassembled WGS sequence"/>
</dbReference>
<evidence type="ECO:0000313" key="2">
    <source>
        <dbReference type="Proteomes" id="UP001154282"/>
    </source>
</evidence>
<evidence type="ECO:0000313" key="1">
    <source>
        <dbReference type="EMBL" id="CAI0387608.1"/>
    </source>
</evidence>
<reference evidence="1" key="1">
    <citation type="submission" date="2022-08" db="EMBL/GenBank/DDBJ databases">
        <authorList>
            <person name="Gutierrez-Valencia J."/>
        </authorList>
    </citation>
    <scope>NUCLEOTIDE SEQUENCE</scope>
</reference>
<feature type="non-terminal residue" evidence="1">
    <location>
        <position position="1"/>
    </location>
</feature>
<gene>
    <name evidence="1" type="ORF">LITE_LOCUS5529</name>
</gene>
<sequence length="118" mass="13548">FPFDNFITVSPPPLFFPKRHEPSFHSVGPRTMPKILPFSSVNWYMSVRPNSIFRHGSSLSFFIPPRQPFERAQIPPQAAVFRTPPSFQSVPCELLCIPAGIQLICWMRKPRAMSILSY</sequence>
<dbReference type="EMBL" id="CAMGYJ010000002">
    <property type="protein sequence ID" value="CAI0387608.1"/>
    <property type="molecule type" value="Genomic_DNA"/>
</dbReference>
<proteinExistence type="predicted"/>
<protein>
    <submittedName>
        <fullName evidence="1">Uncharacterized protein</fullName>
    </submittedName>
</protein>
<accession>A0AAV0HSR4</accession>
<keyword evidence="2" id="KW-1185">Reference proteome</keyword>